<dbReference type="OrthoDB" id="9799230at2"/>
<proteinExistence type="predicted"/>
<keyword evidence="4" id="KW-1185">Reference proteome</keyword>
<keyword evidence="1" id="KW-0677">Repeat</keyword>
<dbReference type="RefSeq" id="WP_146518798.1">
    <property type="nucleotide sequence ID" value="NZ_CP151726.1"/>
</dbReference>
<accession>A0A5C6AZV6</accession>
<dbReference type="InterPro" id="IPR001258">
    <property type="entry name" value="NHL_repeat"/>
</dbReference>
<evidence type="ECO:0000313" key="3">
    <source>
        <dbReference type="EMBL" id="TWU05565.1"/>
    </source>
</evidence>
<dbReference type="EMBL" id="SJPN01000002">
    <property type="protein sequence ID" value="TWU05565.1"/>
    <property type="molecule type" value="Genomic_DNA"/>
</dbReference>
<name>A0A5C6AZV6_9BACT</name>
<dbReference type="Pfam" id="PF01436">
    <property type="entry name" value="NHL"/>
    <property type="match status" value="1"/>
</dbReference>
<evidence type="ECO:0000256" key="1">
    <source>
        <dbReference type="ARBA" id="ARBA00022737"/>
    </source>
</evidence>
<organism evidence="3 4">
    <name type="scientific">Stieleria varia</name>
    <dbReference type="NCBI Taxonomy" id="2528005"/>
    <lineage>
        <taxon>Bacteria</taxon>
        <taxon>Pseudomonadati</taxon>
        <taxon>Planctomycetota</taxon>
        <taxon>Planctomycetia</taxon>
        <taxon>Pirellulales</taxon>
        <taxon>Pirellulaceae</taxon>
        <taxon>Stieleria</taxon>
    </lineage>
</organism>
<dbReference type="PANTHER" id="PTHR46388">
    <property type="entry name" value="NHL REPEAT-CONTAINING PROTEIN 2"/>
    <property type="match status" value="1"/>
</dbReference>
<feature type="chain" id="PRO_5023101422" evidence="2">
    <location>
        <begin position="30"/>
        <end position="361"/>
    </location>
</feature>
<feature type="signal peptide" evidence="2">
    <location>
        <begin position="1"/>
        <end position="29"/>
    </location>
</feature>
<dbReference type="AlphaFoldDB" id="A0A5C6AZV6"/>
<protein>
    <submittedName>
        <fullName evidence="3">NHL repeat protein</fullName>
    </submittedName>
</protein>
<reference evidence="3 4" key="1">
    <citation type="submission" date="2019-02" db="EMBL/GenBank/DDBJ databases">
        <title>Deep-cultivation of Planctomycetes and their phenomic and genomic characterization uncovers novel biology.</title>
        <authorList>
            <person name="Wiegand S."/>
            <person name="Jogler M."/>
            <person name="Boedeker C."/>
            <person name="Pinto D."/>
            <person name="Vollmers J."/>
            <person name="Rivas-Marin E."/>
            <person name="Kohn T."/>
            <person name="Peeters S.H."/>
            <person name="Heuer A."/>
            <person name="Rast P."/>
            <person name="Oberbeckmann S."/>
            <person name="Bunk B."/>
            <person name="Jeske O."/>
            <person name="Meyerdierks A."/>
            <person name="Storesund J.E."/>
            <person name="Kallscheuer N."/>
            <person name="Luecker S."/>
            <person name="Lage O.M."/>
            <person name="Pohl T."/>
            <person name="Merkel B.J."/>
            <person name="Hornburger P."/>
            <person name="Mueller R.-W."/>
            <person name="Bruemmer F."/>
            <person name="Labrenz M."/>
            <person name="Spormann A.M."/>
            <person name="Op Den Camp H."/>
            <person name="Overmann J."/>
            <person name="Amann R."/>
            <person name="Jetten M.S.M."/>
            <person name="Mascher T."/>
            <person name="Medema M.H."/>
            <person name="Devos D.P."/>
            <person name="Kaster A.-K."/>
            <person name="Ovreas L."/>
            <person name="Rohde M."/>
            <person name="Galperin M.Y."/>
            <person name="Jogler C."/>
        </authorList>
    </citation>
    <scope>NUCLEOTIDE SEQUENCE [LARGE SCALE GENOMIC DNA]</scope>
    <source>
        <strain evidence="3 4">Pla52n</strain>
    </source>
</reference>
<dbReference type="Gene3D" id="2.120.10.30">
    <property type="entry name" value="TolB, C-terminal domain"/>
    <property type="match status" value="2"/>
</dbReference>
<comment type="caution">
    <text evidence="3">The sequence shown here is derived from an EMBL/GenBank/DDBJ whole genome shotgun (WGS) entry which is preliminary data.</text>
</comment>
<dbReference type="Proteomes" id="UP000320176">
    <property type="component" value="Unassembled WGS sequence"/>
</dbReference>
<sequence precursor="true">MNSTPTQTLLSLVVVLGALTSVTSMTSWADDDKTDRVRFVVGDYLTSENGNWDFTSSPLQEPFGIDFDDSDAMYIVELTSGALHKRSADGNLQTLRDKHEQAYVGDGGPVDKASFNGPHNCVVSANGQLLIADSWNHCVRSMDLKTRKVQTIVGVPRAGFSGDGGRATDAQFDFIMCIALSPDRQRLHIADLKNRRIRDVDLSTGNVTTIAGNGKKDVPIDGAVATESPLVDPRAVCSDTLGNVYVLERNGNALRVVRPDGTIHTVAGNGKKGYVDGEALQAQFGEPKHLCCDPEGNVYIADDRNGAIRKYSPSSGQVTTILGQGNGDPRITLLRPHGVRWHNSQLYIVDTGHNRILSLPQ</sequence>
<dbReference type="InterPro" id="IPR011042">
    <property type="entry name" value="6-blade_b-propeller_TolB-like"/>
</dbReference>
<evidence type="ECO:0000256" key="2">
    <source>
        <dbReference type="SAM" id="SignalP"/>
    </source>
</evidence>
<gene>
    <name evidence="3" type="ORF">Pla52n_12790</name>
</gene>
<evidence type="ECO:0000313" key="4">
    <source>
        <dbReference type="Proteomes" id="UP000320176"/>
    </source>
</evidence>
<dbReference type="PANTHER" id="PTHR46388:SF2">
    <property type="entry name" value="NHL REPEAT-CONTAINING PROTEIN 2"/>
    <property type="match status" value="1"/>
</dbReference>
<keyword evidence="2" id="KW-0732">Signal</keyword>
<dbReference type="SUPFAM" id="SSF101898">
    <property type="entry name" value="NHL repeat"/>
    <property type="match status" value="1"/>
</dbReference>